<organism evidence="1 2">
    <name type="scientific">Methanofollis formosanus</name>
    <dbReference type="NCBI Taxonomy" id="299308"/>
    <lineage>
        <taxon>Archaea</taxon>
        <taxon>Methanobacteriati</taxon>
        <taxon>Methanobacteriota</taxon>
        <taxon>Stenosarchaea group</taxon>
        <taxon>Methanomicrobia</taxon>
        <taxon>Methanomicrobiales</taxon>
        <taxon>Methanomicrobiaceae</taxon>
        <taxon>Methanofollis</taxon>
    </lineage>
</organism>
<evidence type="ECO:0000313" key="1">
    <source>
        <dbReference type="EMBL" id="QYZ79739.1"/>
    </source>
</evidence>
<evidence type="ECO:0000313" key="2">
    <source>
        <dbReference type="Proteomes" id="UP000826709"/>
    </source>
</evidence>
<protein>
    <submittedName>
        <fullName evidence="1">Uncharacterized protein</fullName>
    </submittedName>
</protein>
<proteinExistence type="predicted"/>
<gene>
    <name evidence="1" type="ORF">E2N92_10025</name>
</gene>
<dbReference type="OrthoDB" id="118053at2157"/>
<reference evidence="1" key="2">
    <citation type="submission" date="2019-03" db="EMBL/GenBank/DDBJ databases">
        <authorList>
            <person name="Chen S.-C."/>
            <person name="Wu S.-Y."/>
            <person name="Lai M.-C."/>
        </authorList>
    </citation>
    <scope>NUCLEOTIDE SEQUENCE</scope>
    <source>
        <strain evidence="1">ML15</strain>
    </source>
</reference>
<keyword evidence="2" id="KW-1185">Reference proteome</keyword>
<accession>A0A8G1EH10</accession>
<dbReference type="AlphaFoldDB" id="A0A8G1EH10"/>
<dbReference type="Proteomes" id="UP000826709">
    <property type="component" value="Chromosome"/>
</dbReference>
<dbReference type="KEGG" id="mfk:E2N92_10025"/>
<reference evidence="1" key="1">
    <citation type="journal article" date="2005" name="Int. J. Syst. Evol. Microbiol.">
        <title>Methanofollis formosanus sp. nov., isolated from a fish pond.</title>
        <authorList>
            <person name="Wu S.Y."/>
            <person name="Chen S.C."/>
            <person name="Lai M.C."/>
        </authorList>
    </citation>
    <scope>NUCLEOTIDE SEQUENCE</scope>
    <source>
        <strain evidence="1">ML15</strain>
    </source>
</reference>
<dbReference type="EMBL" id="CP037968">
    <property type="protein sequence ID" value="QYZ79739.1"/>
    <property type="molecule type" value="Genomic_DNA"/>
</dbReference>
<sequence>MYKKILLAMALCLLCSVPAASAVLLEVTEKGTITALDVENGTMTILPDARYECNYSVTPPCGWAAMNESAEVNGTVPDPAVFSVFEVGDAVEVTSVGGEGGRWIAVGKLTPSEGTWYATDIVGDPATLPAPLLGNYTLTYEAVPDCANCTGSVCPAVEMNVTVLSEGMKVFEDVLKPGENLTYNGRNDNSSVSITFIRGEALSSACPGQPVVAGPQPISVFLVHVNPPIGFEPEETAVPTTTVTTTTVPTSSGGLLVPLAAGLLGCAAAIRRR</sequence>
<dbReference type="RefSeq" id="WP_220681046.1">
    <property type="nucleotide sequence ID" value="NZ_CP037968.1"/>
</dbReference>
<name>A0A8G1EH10_9EURY</name>